<comment type="caution">
    <text evidence="1">The sequence shown here is derived from an EMBL/GenBank/DDBJ whole genome shotgun (WGS) entry which is preliminary data.</text>
</comment>
<accession>A0ACB9G6H8</accession>
<reference evidence="1 2" key="2">
    <citation type="journal article" date="2022" name="Mol. Ecol. Resour.">
        <title>The genomes of chicory, endive, great burdock and yacon provide insights into Asteraceae paleo-polyploidization history and plant inulin production.</title>
        <authorList>
            <person name="Fan W."/>
            <person name="Wang S."/>
            <person name="Wang H."/>
            <person name="Wang A."/>
            <person name="Jiang F."/>
            <person name="Liu H."/>
            <person name="Zhao H."/>
            <person name="Xu D."/>
            <person name="Zhang Y."/>
        </authorList>
    </citation>
    <scope>NUCLEOTIDE SEQUENCE [LARGE SCALE GENOMIC DNA]</scope>
    <source>
        <strain evidence="2">cv. Punajuju</strain>
        <tissue evidence="1">Leaves</tissue>
    </source>
</reference>
<keyword evidence="2" id="KW-1185">Reference proteome</keyword>
<reference evidence="2" key="1">
    <citation type="journal article" date="2022" name="Mol. Ecol. Resour.">
        <title>The genomes of chicory, endive, great burdock and yacon provide insights into Asteraceae palaeo-polyploidization history and plant inulin production.</title>
        <authorList>
            <person name="Fan W."/>
            <person name="Wang S."/>
            <person name="Wang H."/>
            <person name="Wang A."/>
            <person name="Jiang F."/>
            <person name="Liu H."/>
            <person name="Zhao H."/>
            <person name="Xu D."/>
            <person name="Zhang Y."/>
        </authorList>
    </citation>
    <scope>NUCLEOTIDE SEQUENCE [LARGE SCALE GENOMIC DNA]</scope>
    <source>
        <strain evidence="2">cv. Punajuju</strain>
    </source>
</reference>
<name>A0ACB9G6H8_CICIN</name>
<gene>
    <name evidence="1" type="ORF">L2E82_08633</name>
</gene>
<evidence type="ECO:0000313" key="1">
    <source>
        <dbReference type="EMBL" id="KAI3779114.1"/>
    </source>
</evidence>
<protein>
    <submittedName>
        <fullName evidence="1">Uncharacterized protein</fullName>
    </submittedName>
</protein>
<organism evidence="1 2">
    <name type="scientific">Cichorium intybus</name>
    <name type="common">Chicory</name>
    <dbReference type="NCBI Taxonomy" id="13427"/>
    <lineage>
        <taxon>Eukaryota</taxon>
        <taxon>Viridiplantae</taxon>
        <taxon>Streptophyta</taxon>
        <taxon>Embryophyta</taxon>
        <taxon>Tracheophyta</taxon>
        <taxon>Spermatophyta</taxon>
        <taxon>Magnoliopsida</taxon>
        <taxon>eudicotyledons</taxon>
        <taxon>Gunneridae</taxon>
        <taxon>Pentapetalae</taxon>
        <taxon>asterids</taxon>
        <taxon>campanulids</taxon>
        <taxon>Asterales</taxon>
        <taxon>Asteraceae</taxon>
        <taxon>Cichorioideae</taxon>
        <taxon>Cichorieae</taxon>
        <taxon>Cichoriinae</taxon>
        <taxon>Cichorium</taxon>
    </lineage>
</organism>
<proteinExistence type="predicted"/>
<dbReference type="Proteomes" id="UP001055811">
    <property type="component" value="Linkage Group LG02"/>
</dbReference>
<sequence>MKKEDEEKTAFYTDHGTLCYQKMPFGLKNAGATYQRLVDRVFAPQIGRNIEVYVDDMVIKSRSGPDLLEDIQETLTTLERTKMKLNPSKCTFAVEEGQFLGYYITNDGKQPNPSKVKDLVETPTPTTLKDMQGLNGKLTALGRFVAKSAERAVPLFHTLKGDMNKGGFKWTPDADKAWQQLKKVLTTLPTLSSPIAGETLHDIEYRPRVSIKGQALADFLLEVPNTEGRQCNTITAPEKENTTWKLHTDGAAGKEGCGAGLILQSPQNEEMTYALRFDFQTSNNEAEYEALIAGLRLAASSRVKDLEVLSDSMLVSNQLASTSFDHLTKKVLVEVLKERSIEETQVKEITNEATAWMTPIIEYIKHGILPEDEAQARKIRIKAPQYSIMDGRLYKKGYLVPWLKCIKSREGQELLQETHSGDARAHEGAKALTRRVLRMGGILARNTARRGGANKEMCRMPNIRTGTEFSLHTANEHNGPLAVPSVGNRHSGPFPRSVGKSEVLDRSSRLLYEVDRGRTCGQHIRKVDNQVHVEVYPHAVRHTKNPNQ</sequence>
<dbReference type="EMBL" id="CM042010">
    <property type="protein sequence ID" value="KAI3779114.1"/>
    <property type="molecule type" value="Genomic_DNA"/>
</dbReference>
<evidence type="ECO:0000313" key="2">
    <source>
        <dbReference type="Proteomes" id="UP001055811"/>
    </source>
</evidence>